<dbReference type="InterPro" id="IPR001433">
    <property type="entry name" value="OxRdtase_FAD/NAD-bd"/>
</dbReference>
<dbReference type="InterPro" id="IPR050415">
    <property type="entry name" value="MRET"/>
</dbReference>
<proteinExistence type="predicted"/>
<dbReference type="SUPFAM" id="SSF52343">
    <property type="entry name" value="Ferredoxin reductase-like, C-terminal NADP-linked domain"/>
    <property type="match status" value="1"/>
</dbReference>
<keyword evidence="3" id="KW-1185">Reference proteome</keyword>
<dbReference type="Pfam" id="PF00175">
    <property type="entry name" value="NAD_binding_1"/>
    <property type="match status" value="1"/>
</dbReference>
<dbReference type="PANTHER" id="PTHR47354:SF5">
    <property type="entry name" value="PROTEIN RFBI"/>
    <property type="match status" value="1"/>
</dbReference>
<dbReference type="PROSITE" id="PS51384">
    <property type="entry name" value="FAD_FR"/>
    <property type="match status" value="1"/>
</dbReference>
<dbReference type="RefSeq" id="WP_390298430.1">
    <property type="nucleotide sequence ID" value="NZ_JBHSFU010000011.1"/>
</dbReference>
<name>A0ABV9DPJ4_9BACI</name>
<dbReference type="PRINTS" id="PR00410">
    <property type="entry name" value="PHEHYDRXLASE"/>
</dbReference>
<accession>A0ABV9DPJ4</accession>
<dbReference type="PANTHER" id="PTHR47354">
    <property type="entry name" value="NADH OXIDOREDUCTASE HCR"/>
    <property type="match status" value="1"/>
</dbReference>
<evidence type="ECO:0000313" key="2">
    <source>
        <dbReference type="EMBL" id="MFC4559714.1"/>
    </source>
</evidence>
<dbReference type="EMBL" id="JBHSFU010000011">
    <property type="protein sequence ID" value="MFC4559714.1"/>
    <property type="molecule type" value="Genomic_DNA"/>
</dbReference>
<sequence>MRGKEIAHMDPKYTAKLIRKEEIATDTMAFYWEKPKGFTFKAGHYCDMTLNKPKVTDEDVKERALSLASAPYEERLMTATRISDSAFKQWIEDFTVGTEVKFDEPRGEFTLHEDELIPAVFIIGGIGITPVRSIIAQATYDQLPHKLTLVYSNETPETAAFMSDLNGYAEKNTNFTFVPIMTDANPREWSGESDLIDETMVKKYVSDIQAPIYYLCGPPGMVKDLRNMLIEVGVENNNIRVEEFSGY</sequence>
<dbReference type="InterPro" id="IPR017938">
    <property type="entry name" value="Riboflavin_synthase-like_b-brl"/>
</dbReference>
<protein>
    <submittedName>
        <fullName evidence="2">Ferredoxin--NADP reductase</fullName>
    </submittedName>
</protein>
<dbReference type="SUPFAM" id="SSF63380">
    <property type="entry name" value="Riboflavin synthase domain-like"/>
    <property type="match status" value="1"/>
</dbReference>
<dbReference type="Gene3D" id="2.40.30.10">
    <property type="entry name" value="Translation factors"/>
    <property type="match status" value="1"/>
</dbReference>
<evidence type="ECO:0000259" key="1">
    <source>
        <dbReference type="PROSITE" id="PS51384"/>
    </source>
</evidence>
<organism evidence="2 3">
    <name type="scientific">Virgibacillus kekensis</name>
    <dbReference type="NCBI Taxonomy" id="202261"/>
    <lineage>
        <taxon>Bacteria</taxon>
        <taxon>Bacillati</taxon>
        <taxon>Bacillota</taxon>
        <taxon>Bacilli</taxon>
        <taxon>Bacillales</taxon>
        <taxon>Bacillaceae</taxon>
        <taxon>Virgibacillus</taxon>
    </lineage>
</organism>
<evidence type="ECO:0000313" key="3">
    <source>
        <dbReference type="Proteomes" id="UP001595989"/>
    </source>
</evidence>
<dbReference type="CDD" id="cd00322">
    <property type="entry name" value="FNR_like"/>
    <property type="match status" value="1"/>
</dbReference>
<gene>
    <name evidence="2" type="ORF">ACFO3D_16120</name>
</gene>
<dbReference type="InterPro" id="IPR039261">
    <property type="entry name" value="FNR_nucleotide-bd"/>
</dbReference>
<comment type="caution">
    <text evidence="2">The sequence shown here is derived from an EMBL/GenBank/DDBJ whole genome shotgun (WGS) entry which is preliminary data.</text>
</comment>
<reference evidence="3" key="1">
    <citation type="journal article" date="2019" name="Int. J. Syst. Evol. Microbiol.">
        <title>The Global Catalogue of Microorganisms (GCM) 10K type strain sequencing project: providing services to taxonomists for standard genome sequencing and annotation.</title>
        <authorList>
            <consortium name="The Broad Institute Genomics Platform"/>
            <consortium name="The Broad Institute Genome Sequencing Center for Infectious Disease"/>
            <person name="Wu L."/>
            <person name="Ma J."/>
        </authorList>
    </citation>
    <scope>NUCLEOTIDE SEQUENCE [LARGE SCALE GENOMIC DNA]</scope>
    <source>
        <strain evidence="3">CGMCC 4.7426</strain>
    </source>
</reference>
<dbReference type="Proteomes" id="UP001595989">
    <property type="component" value="Unassembled WGS sequence"/>
</dbReference>
<feature type="domain" description="FAD-binding FR-type" evidence="1">
    <location>
        <begin position="10"/>
        <end position="112"/>
    </location>
</feature>
<dbReference type="InterPro" id="IPR017927">
    <property type="entry name" value="FAD-bd_FR_type"/>
</dbReference>
<dbReference type="Gene3D" id="3.40.50.80">
    <property type="entry name" value="Nucleotide-binding domain of ferredoxin-NADP reductase (FNR) module"/>
    <property type="match status" value="1"/>
</dbReference>